<dbReference type="Pfam" id="PF00534">
    <property type="entry name" value="Glycos_transf_1"/>
    <property type="match status" value="1"/>
</dbReference>
<dbReference type="EMBL" id="PDZR01000018">
    <property type="protein sequence ID" value="PNG25187.1"/>
    <property type="molecule type" value="Genomic_DNA"/>
</dbReference>
<dbReference type="InterPro" id="IPR001296">
    <property type="entry name" value="Glyco_trans_1"/>
</dbReference>
<proteinExistence type="predicted"/>
<dbReference type="Gene3D" id="3.40.50.2000">
    <property type="entry name" value="Glycogen Phosphorylase B"/>
    <property type="match status" value="1"/>
</dbReference>
<accession>A0A2J7TEI8</accession>
<dbReference type="RefSeq" id="WP_102844456.1">
    <property type="nucleotide sequence ID" value="NZ_PDZR01000018.1"/>
</dbReference>
<feature type="domain" description="Glycosyl transferase family 1" evidence="1">
    <location>
        <begin position="164"/>
        <end position="247"/>
    </location>
</feature>
<sequence>MGGFNLVFQIRDVRIFVATLIDATHLWVPLLGPKDVVMFYDPWTIRPHIPQAVHAAAPHPENIYFLCSDWQTYYLRKRCVRNTLLVSHNCFIDETVYTIKEGVEKEYDAVYNGRRSRTKRHYLAKEVGENLKLSLIYPHHDLQLYDVPEKELPRHVYHNKINLGPDQVCHVLNQSRVGLILSDVEGACFSSSEYLLCGLPVVSTPSQGGRSLWYNDENSLIVDPDPRAVLEGVQRVLAAGRDPRRIRDAHLEEMRAQRQTLIDRVLAPVAERFGLGDWDYVAAFNRCNLADEFAFKKPNCWFDLEGVRRQLRG</sequence>
<evidence type="ECO:0000313" key="2">
    <source>
        <dbReference type="EMBL" id="PNG25187.1"/>
    </source>
</evidence>
<comment type="caution">
    <text evidence="2">The sequence shown here is derived from an EMBL/GenBank/DDBJ whole genome shotgun (WGS) entry which is preliminary data.</text>
</comment>
<dbReference type="OrthoDB" id="7057294at2"/>
<dbReference type="SUPFAM" id="SSF53756">
    <property type="entry name" value="UDP-Glycosyltransferase/glycogen phosphorylase"/>
    <property type="match status" value="1"/>
</dbReference>
<evidence type="ECO:0000259" key="1">
    <source>
        <dbReference type="Pfam" id="PF00534"/>
    </source>
</evidence>
<evidence type="ECO:0000313" key="3">
    <source>
        <dbReference type="Proteomes" id="UP000236286"/>
    </source>
</evidence>
<organism evidence="2 3">
    <name type="scientific">Methylocella silvestris</name>
    <dbReference type="NCBI Taxonomy" id="199596"/>
    <lineage>
        <taxon>Bacteria</taxon>
        <taxon>Pseudomonadati</taxon>
        <taxon>Pseudomonadota</taxon>
        <taxon>Alphaproteobacteria</taxon>
        <taxon>Hyphomicrobiales</taxon>
        <taxon>Beijerinckiaceae</taxon>
        <taxon>Methylocella</taxon>
    </lineage>
</organism>
<dbReference type="GO" id="GO:0016757">
    <property type="term" value="F:glycosyltransferase activity"/>
    <property type="evidence" value="ECO:0007669"/>
    <property type="project" value="InterPro"/>
</dbReference>
<gene>
    <name evidence="2" type="ORF">CR492_14500</name>
</gene>
<dbReference type="Proteomes" id="UP000236286">
    <property type="component" value="Unassembled WGS sequence"/>
</dbReference>
<protein>
    <recommendedName>
        <fullName evidence="1">Glycosyl transferase family 1 domain-containing protein</fullName>
    </recommendedName>
</protein>
<reference evidence="2 3" key="1">
    <citation type="submission" date="2017-10" db="EMBL/GenBank/DDBJ databases">
        <title>Genome announcement of Methylocella silvestris TVC from permafrost.</title>
        <authorList>
            <person name="Wang J."/>
            <person name="Geng K."/>
            <person name="Ul-Haque F."/>
            <person name="Crombie A.T."/>
            <person name="Street L.E."/>
            <person name="Wookey P.A."/>
            <person name="Murrell J.C."/>
            <person name="Pratscher J."/>
        </authorList>
    </citation>
    <scope>NUCLEOTIDE SEQUENCE [LARGE SCALE GENOMIC DNA]</scope>
    <source>
        <strain evidence="2 3">TVC</strain>
    </source>
</reference>
<name>A0A2J7TEI8_METSI</name>
<dbReference type="AlphaFoldDB" id="A0A2J7TEI8"/>